<evidence type="ECO:0000313" key="2">
    <source>
        <dbReference type="EnsemblMetazoa" id="XP_001944165.3"/>
    </source>
</evidence>
<dbReference type="InterPro" id="IPR011990">
    <property type="entry name" value="TPR-like_helical_dom_sf"/>
</dbReference>
<dbReference type="PANTHER" id="PTHR46575:SF1">
    <property type="entry name" value="AMYLOID PROTEIN-BINDING PROTEIN 2"/>
    <property type="match status" value="1"/>
</dbReference>
<dbReference type="InterPro" id="IPR042476">
    <property type="entry name" value="APPBP2"/>
</dbReference>
<dbReference type="OrthoDB" id="7103806at2759"/>
<dbReference type="SUPFAM" id="SSF48452">
    <property type="entry name" value="TPR-like"/>
    <property type="match status" value="1"/>
</dbReference>
<accession>A0A8R1W2Z7</accession>
<dbReference type="Proteomes" id="UP000007819">
    <property type="component" value="Chromosome A1"/>
</dbReference>
<dbReference type="RefSeq" id="XP_001944165.3">
    <property type="nucleotide sequence ID" value="XM_001944130.5"/>
</dbReference>
<dbReference type="Pfam" id="PF13424">
    <property type="entry name" value="TPR_12"/>
    <property type="match status" value="1"/>
</dbReference>
<dbReference type="KEGG" id="api:100159970"/>
<dbReference type="SMART" id="SM00028">
    <property type="entry name" value="TPR"/>
    <property type="match status" value="2"/>
</dbReference>
<dbReference type="PROSITE" id="PS50005">
    <property type="entry name" value="TPR"/>
    <property type="match status" value="1"/>
</dbReference>
<proteinExistence type="predicted"/>
<protein>
    <recommendedName>
        <fullName evidence="4">Amyloid protein-binding protein 2</fullName>
    </recommendedName>
</protein>
<keyword evidence="1" id="KW-0802">TPR repeat</keyword>
<dbReference type="PANTHER" id="PTHR46575">
    <property type="entry name" value="AMYLOID PROTEIN-BINDING PROTEIN 2"/>
    <property type="match status" value="1"/>
</dbReference>
<feature type="repeat" description="TPR" evidence="1">
    <location>
        <begin position="536"/>
        <end position="569"/>
    </location>
</feature>
<dbReference type="AlphaFoldDB" id="A0A8R1W2Z7"/>
<dbReference type="EnsemblMetazoa" id="XM_001944130.5">
    <property type="protein sequence ID" value="XP_001944165.3"/>
    <property type="gene ID" value="LOC100159970"/>
</dbReference>
<reference evidence="2" key="2">
    <citation type="submission" date="2022-06" db="UniProtKB">
        <authorList>
            <consortium name="EnsemblMetazoa"/>
        </authorList>
    </citation>
    <scope>IDENTIFICATION</scope>
</reference>
<evidence type="ECO:0008006" key="4">
    <source>
        <dbReference type="Google" id="ProtNLM"/>
    </source>
</evidence>
<evidence type="ECO:0000313" key="3">
    <source>
        <dbReference type="Proteomes" id="UP000007819"/>
    </source>
</evidence>
<dbReference type="GO" id="GO:0031462">
    <property type="term" value="C:Cul2-RING ubiquitin ligase complex"/>
    <property type="evidence" value="ECO:0007669"/>
    <property type="project" value="TreeGrafter"/>
</dbReference>
<sequence length="690" mass="80218">MFDVYFVFIVYTVHPFPIKTIMSNSSPNVESLYNKSLNQFCDSMNEDILKNVLKWLPPSISLQMIWKILRVNDGCEKFIYNHKLKDSELSSINRGREIAQMSLQNSGYVAPVSYRQMSSETHEGFATIQQTKFVDCFNFSNYFNLTLFSKLVDVTNYRSQLFTIFQICVQINGFKFPQHLADEWIKIEIEDDNDNINVHHIEQGLKLGFFLGDAGWFSECALVLSHTYKIITTKWMCPDRNLELVKIIQCLTKWLLVVSNYHNFDESKIVLQHMLQTIDIIEKIEGRTLCIAYAYVAVSQYYYVLMEFNEAWSWAVKAVYELRDKSADILKLLVISHAIRVCSVLNKLSTAKKLINQLHTYEKEIDQNIHVDLLLNEACYSLKADLAKDSINSYYIALDSRRNLFGYYNLHTAIVFVDYAYARYVCDYSTTDFNEAMRSILQGIFIMEKIGLPNDNMLLVNAGRIKALILEEKALDIMDRGIDIYIHDGIRDLQADGIKRLLERMKKNMLNEAEALHLKALKVSLQAVGVKALLTAKSYCNLGRLYQSQEKYTQSEQMHLKAIEIKESILGKDNPEVALSLGHLASLYTYQLKKYQDAEELYLRSKTIYETTYGRQYTGLLYDFQGLVEVYRELNNTEKYNQYNENILRFHETREAWLHQVHTAIDENCTKDDLSLEKFKCILNECACDK</sequence>
<dbReference type="GO" id="GO:1990756">
    <property type="term" value="F:ubiquitin-like ligase-substrate adaptor activity"/>
    <property type="evidence" value="ECO:0007669"/>
    <property type="project" value="TreeGrafter"/>
</dbReference>
<dbReference type="Gene3D" id="1.25.40.10">
    <property type="entry name" value="Tetratricopeptide repeat domain"/>
    <property type="match status" value="1"/>
</dbReference>
<dbReference type="InterPro" id="IPR019734">
    <property type="entry name" value="TPR_rpt"/>
</dbReference>
<dbReference type="GO" id="GO:0043161">
    <property type="term" value="P:proteasome-mediated ubiquitin-dependent protein catabolic process"/>
    <property type="evidence" value="ECO:0007669"/>
    <property type="project" value="TreeGrafter"/>
</dbReference>
<dbReference type="GeneID" id="100159970"/>
<dbReference type="GO" id="GO:0006886">
    <property type="term" value="P:intracellular protein transport"/>
    <property type="evidence" value="ECO:0007669"/>
    <property type="project" value="InterPro"/>
</dbReference>
<keyword evidence="3" id="KW-1185">Reference proteome</keyword>
<name>A0A8R1W2Z7_ACYPI</name>
<organism evidence="2 3">
    <name type="scientific">Acyrthosiphon pisum</name>
    <name type="common">Pea aphid</name>
    <dbReference type="NCBI Taxonomy" id="7029"/>
    <lineage>
        <taxon>Eukaryota</taxon>
        <taxon>Metazoa</taxon>
        <taxon>Ecdysozoa</taxon>
        <taxon>Arthropoda</taxon>
        <taxon>Hexapoda</taxon>
        <taxon>Insecta</taxon>
        <taxon>Pterygota</taxon>
        <taxon>Neoptera</taxon>
        <taxon>Paraneoptera</taxon>
        <taxon>Hemiptera</taxon>
        <taxon>Sternorrhyncha</taxon>
        <taxon>Aphidomorpha</taxon>
        <taxon>Aphidoidea</taxon>
        <taxon>Aphididae</taxon>
        <taxon>Macrosiphini</taxon>
        <taxon>Acyrthosiphon</taxon>
    </lineage>
</organism>
<reference evidence="3" key="1">
    <citation type="submission" date="2010-06" db="EMBL/GenBank/DDBJ databases">
        <authorList>
            <person name="Jiang H."/>
            <person name="Abraham K."/>
            <person name="Ali S."/>
            <person name="Alsbrooks S.L."/>
            <person name="Anim B.N."/>
            <person name="Anosike U.S."/>
            <person name="Attaway T."/>
            <person name="Bandaranaike D.P."/>
            <person name="Battles P.K."/>
            <person name="Bell S.N."/>
            <person name="Bell A.V."/>
            <person name="Beltran B."/>
            <person name="Bickham C."/>
            <person name="Bustamante Y."/>
            <person name="Caleb T."/>
            <person name="Canada A."/>
            <person name="Cardenas V."/>
            <person name="Carter K."/>
            <person name="Chacko J."/>
            <person name="Chandrabose M.N."/>
            <person name="Chavez D."/>
            <person name="Chavez A."/>
            <person name="Chen L."/>
            <person name="Chu H.-S."/>
            <person name="Claassen K.J."/>
            <person name="Cockrell R."/>
            <person name="Collins M."/>
            <person name="Cooper J.A."/>
            <person name="Cree A."/>
            <person name="Curry S.M."/>
            <person name="Da Y."/>
            <person name="Dao M.D."/>
            <person name="Das B."/>
            <person name="Davila M.-L."/>
            <person name="Davy-Carroll L."/>
            <person name="Denson S."/>
            <person name="Dinh H."/>
            <person name="Ebong V.E."/>
            <person name="Edwards J.R."/>
            <person name="Egan A."/>
            <person name="El-Daye J."/>
            <person name="Escobedo L."/>
            <person name="Fernandez S."/>
            <person name="Fernando P.R."/>
            <person name="Flagg N."/>
            <person name="Forbes L.D."/>
            <person name="Fowler R.G."/>
            <person name="Fu Q."/>
            <person name="Gabisi R.A."/>
            <person name="Ganer J."/>
            <person name="Garbino Pronczuk A."/>
            <person name="Garcia R.M."/>
            <person name="Garner T."/>
            <person name="Garrett T.E."/>
            <person name="Gonzalez D.A."/>
            <person name="Hamid H."/>
            <person name="Hawkins E.S."/>
            <person name="Hirani K."/>
            <person name="Hogues M.E."/>
            <person name="Hollins B."/>
            <person name="Hsiao C.-H."/>
            <person name="Jabil R."/>
            <person name="James M.L."/>
            <person name="Jhangiani S.N."/>
            <person name="Johnson B."/>
            <person name="Johnson Q."/>
            <person name="Joshi V."/>
            <person name="Kalu J.B."/>
            <person name="Kam C."/>
            <person name="Kashfia A."/>
            <person name="Keebler J."/>
            <person name="Kisamo H."/>
            <person name="Kovar C.L."/>
            <person name="Lago L.A."/>
            <person name="Lai C.-Y."/>
            <person name="Laidlaw J."/>
            <person name="Lara F."/>
            <person name="Le T.-K."/>
            <person name="Lee S.L."/>
            <person name="Legall F.H."/>
            <person name="Lemon S.J."/>
            <person name="Lewis L.R."/>
            <person name="Li B."/>
            <person name="Liu Y."/>
            <person name="Liu Y.-S."/>
            <person name="Lopez J."/>
            <person name="Lozado R.J."/>
            <person name="Lu J."/>
            <person name="Madu R.C."/>
            <person name="Maheshwari M."/>
            <person name="Maheshwari R."/>
            <person name="Malloy K."/>
            <person name="Martinez E."/>
            <person name="Mathew T."/>
            <person name="Mercado I.C."/>
            <person name="Mercado C."/>
            <person name="Meyer B."/>
            <person name="Montgomery K."/>
            <person name="Morgan M.B."/>
            <person name="Munidasa M."/>
            <person name="Nazareth L.V."/>
            <person name="Nelson J."/>
            <person name="Ng B.M."/>
            <person name="Nguyen N.B."/>
            <person name="Nguyen P.Q."/>
            <person name="Nguyen T."/>
            <person name="Obregon M."/>
            <person name="Okwuonu G.O."/>
            <person name="Onwere C.G."/>
            <person name="Orozco G."/>
            <person name="Parra A."/>
            <person name="Patel S."/>
            <person name="Patil S."/>
            <person name="Perez A."/>
            <person name="Perez Y."/>
            <person name="Pham C."/>
            <person name="Primus E.L."/>
            <person name="Pu L.-L."/>
            <person name="Puazo M."/>
            <person name="Qin X."/>
            <person name="Quiroz J.B."/>
            <person name="Reese J."/>
            <person name="Richards S."/>
            <person name="Rives C.M."/>
            <person name="Robberts R."/>
            <person name="Ruiz S.J."/>
            <person name="Ruiz M.J."/>
            <person name="Santibanez J."/>
            <person name="Schneider B.W."/>
            <person name="Sisson I."/>
            <person name="Smith M."/>
            <person name="Sodergren E."/>
            <person name="Song X.-Z."/>
            <person name="Song B.B."/>
            <person name="Summersgill H."/>
            <person name="Thelus R."/>
            <person name="Thornton R.D."/>
            <person name="Trejos Z.Y."/>
            <person name="Usmani K."/>
            <person name="Vattathil S."/>
            <person name="Villasana D."/>
            <person name="Walker D.L."/>
            <person name="Wang S."/>
            <person name="Wang K."/>
            <person name="White C.S."/>
            <person name="Williams A.C."/>
            <person name="Williamson J."/>
            <person name="Wilson K."/>
            <person name="Woghiren I.O."/>
            <person name="Woodworth J.R."/>
            <person name="Worley K.C."/>
            <person name="Wright R.A."/>
            <person name="Wu W."/>
            <person name="Young L."/>
            <person name="Zhang L."/>
            <person name="Zhang J."/>
            <person name="Zhu Y."/>
            <person name="Muzny D.M."/>
            <person name="Weinstock G."/>
            <person name="Gibbs R.A."/>
        </authorList>
    </citation>
    <scope>NUCLEOTIDE SEQUENCE [LARGE SCALE GENOMIC DNA]</scope>
    <source>
        <strain evidence="3">LSR1</strain>
    </source>
</reference>
<evidence type="ECO:0000256" key="1">
    <source>
        <dbReference type="PROSITE-ProRule" id="PRU00339"/>
    </source>
</evidence>